<evidence type="ECO:0000256" key="3">
    <source>
        <dbReference type="ARBA" id="ARBA00018804"/>
    </source>
</evidence>
<dbReference type="InterPro" id="IPR016024">
    <property type="entry name" value="ARM-type_fold"/>
</dbReference>
<dbReference type="AlphaFoldDB" id="A0AAV7SNS1"/>
<proteinExistence type="inferred from homology"/>
<comment type="function">
    <text evidence="6">May play a role in the regulation of cytokinesis. May play a role in signaling by stimulating protein glycosylation. Induces neuritogenesis by activating the Ras-MAP kinase pathway and is necessary for the survival of cerebellar neurons. Does not appear to play a major role in ciliogenesis.</text>
</comment>
<sequence length="484" mass="54782">MAAPMDTLFGLAQDMECLVNVLREKREPPDLGILQQLSSLCREKYYRECLDEGILKKLLQILCETVHEIEHTPAESKSDLDKWLQVASECFRCQRNACVQYTKNQFTMRNLGFIDKSVYLIQFLQGMQVAQDDSCLTAIRCGLQFLGNIASGNGDSQNSIWKCAFPELFLTCLKNEDDKVMSYGSMVLFTCLDSEKVVELLADEKKLELAVGVIAAYRKLPEVESEWTFLIVTDYFLKCPALVEAMYSKMSNQERVTFLEMTLSKISDEDPEVASGRELQVLSEFLVRCFQEKCKAVLNLALTTNTDDEEALVVIRLLDVLCQLTSNSEQLQCLQKCSSLFETVVDILRLTHLTGKQTKNIFTAAHSMSLVEDVSHPAVGFKAHLIRLIGNLCYKNKENQNKIHQLDGIPLILDNCSIDDNNPFVNQWAVYAIRNLTEQNEENQALIAQMERQGLADGSLLRSMGMEVQEQDGKLMLKSVKKQS</sequence>
<evidence type="ECO:0000256" key="2">
    <source>
        <dbReference type="ARBA" id="ARBA00008384"/>
    </source>
</evidence>
<comment type="subcellular location">
    <subcellularLocation>
        <location evidence="1">Midbody</location>
    </subcellularLocation>
</comment>
<dbReference type="InterPro" id="IPR051374">
    <property type="entry name" value="Ataxin-10/CTR86_families"/>
</dbReference>
<organism evidence="8 9">
    <name type="scientific">Pleurodeles waltl</name>
    <name type="common">Iberian ribbed newt</name>
    <dbReference type="NCBI Taxonomy" id="8319"/>
    <lineage>
        <taxon>Eukaryota</taxon>
        <taxon>Metazoa</taxon>
        <taxon>Chordata</taxon>
        <taxon>Craniata</taxon>
        <taxon>Vertebrata</taxon>
        <taxon>Euteleostomi</taxon>
        <taxon>Amphibia</taxon>
        <taxon>Batrachia</taxon>
        <taxon>Caudata</taxon>
        <taxon>Salamandroidea</taxon>
        <taxon>Salamandridae</taxon>
        <taxon>Pleurodelinae</taxon>
        <taxon>Pleurodeles</taxon>
    </lineage>
</organism>
<comment type="caution">
    <text evidence="8">The sequence shown here is derived from an EMBL/GenBank/DDBJ whole genome shotgun (WGS) entry which is preliminary data.</text>
</comment>
<keyword evidence="9" id="KW-1185">Reference proteome</keyword>
<dbReference type="Gene3D" id="1.25.10.10">
    <property type="entry name" value="Leucine-rich Repeat Variant"/>
    <property type="match status" value="2"/>
</dbReference>
<accession>A0AAV7SNS1</accession>
<dbReference type="Pfam" id="PF09759">
    <property type="entry name" value="Atx10homo_assoc"/>
    <property type="match status" value="1"/>
</dbReference>
<evidence type="ECO:0000259" key="7">
    <source>
        <dbReference type="Pfam" id="PF09759"/>
    </source>
</evidence>
<evidence type="ECO:0000313" key="9">
    <source>
        <dbReference type="Proteomes" id="UP001066276"/>
    </source>
</evidence>
<keyword evidence="5" id="KW-0131">Cell cycle</keyword>
<dbReference type="GO" id="GO:0005829">
    <property type="term" value="C:cytosol"/>
    <property type="evidence" value="ECO:0007669"/>
    <property type="project" value="TreeGrafter"/>
</dbReference>
<dbReference type="GO" id="GO:0051301">
    <property type="term" value="P:cell division"/>
    <property type="evidence" value="ECO:0007669"/>
    <property type="project" value="UniProtKB-KW"/>
</dbReference>
<evidence type="ECO:0000256" key="5">
    <source>
        <dbReference type="ARBA" id="ARBA00023306"/>
    </source>
</evidence>
<reference evidence="8" key="1">
    <citation type="journal article" date="2022" name="bioRxiv">
        <title>Sequencing and chromosome-scale assembly of the giantPleurodeles waltlgenome.</title>
        <authorList>
            <person name="Brown T."/>
            <person name="Elewa A."/>
            <person name="Iarovenko S."/>
            <person name="Subramanian E."/>
            <person name="Araus A.J."/>
            <person name="Petzold A."/>
            <person name="Susuki M."/>
            <person name="Suzuki K.-i.T."/>
            <person name="Hayashi T."/>
            <person name="Toyoda A."/>
            <person name="Oliveira C."/>
            <person name="Osipova E."/>
            <person name="Leigh N.D."/>
            <person name="Simon A."/>
            <person name="Yun M.H."/>
        </authorList>
    </citation>
    <scope>NUCLEOTIDE SEQUENCE</scope>
    <source>
        <strain evidence="8">20211129_DDA</strain>
        <tissue evidence="8">Liver</tissue>
    </source>
</reference>
<dbReference type="PANTHER" id="PTHR13255:SF0">
    <property type="entry name" value="ATAXIN-10"/>
    <property type="match status" value="1"/>
</dbReference>
<dbReference type="EMBL" id="JANPWB010000008">
    <property type="protein sequence ID" value="KAJ1165654.1"/>
    <property type="molecule type" value="Genomic_DNA"/>
</dbReference>
<keyword evidence="4" id="KW-0132">Cell division</keyword>
<dbReference type="Proteomes" id="UP001066276">
    <property type="component" value="Chromosome 4_2"/>
</dbReference>
<gene>
    <name evidence="8" type="ORF">NDU88_006071</name>
</gene>
<dbReference type="InterPro" id="IPR019156">
    <property type="entry name" value="Ataxin-10_domain"/>
</dbReference>
<protein>
    <recommendedName>
        <fullName evidence="3">Ataxin-10</fullName>
    </recommendedName>
</protein>
<evidence type="ECO:0000256" key="6">
    <source>
        <dbReference type="ARBA" id="ARBA00045173"/>
    </source>
</evidence>
<evidence type="ECO:0000313" key="8">
    <source>
        <dbReference type="EMBL" id="KAJ1165654.1"/>
    </source>
</evidence>
<evidence type="ECO:0000256" key="1">
    <source>
        <dbReference type="ARBA" id="ARBA00004214"/>
    </source>
</evidence>
<dbReference type="PANTHER" id="PTHR13255">
    <property type="entry name" value="ATAXIN-10"/>
    <property type="match status" value="1"/>
</dbReference>
<name>A0AAV7SNS1_PLEWA</name>
<dbReference type="SUPFAM" id="SSF48371">
    <property type="entry name" value="ARM repeat"/>
    <property type="match status" value="1"/>
</dbReference>
<feature type="domain" description="Ataxin-10" evidence="7">
    <location>
        <begin position="381"/>
        <end position="477"/>
    </location>
</feature>
<dbReference type="GO" id="GO:0030496">
    <property type="term" value="C:midbody"/>
    <property type="evidence" value="ECO:0007669"/>
    <property type="project" value="UniProtKB-SubCell"/>
</dbReference>
<dbReference type="GO" id="GO:0031175">
    <property type="term" value="P:neuron projection development"/>
    <property type="evidence" value="ECO:0007669"/>
    <property type="project" value="TreeGrafter"/>
</dbReference>
<evidence type="ECO:0000256" key="4">
    <source>
        <dbReference type="ARBA" id="ARBA00022618"/>
    </source>
</evidence>
<comment type="similarity">
    <text evidence="2">Belongs to the ataxin-10 family.</text>
</comment>
<dbReference type="InterPro" id="IPR011989">
    <property type="entry name" value="ARM-like"/>
</dbReference>